<proteinExistence type="predicted"/>
<dbReference type="AlphaFoldDB" id="A0A8B7ZFW0"/>
<name>A0A8B7ZFW0_ACAPL</name>
<dbReference type="KEGG" id="aplc:110986295"/>
<dbReference type="RefSeq" id="XP_022103750.1">
    <property type="nucleotide sequence ID" value="XM_022248058.1"/>
</dbReference>
<gene>
    <name evidence="2" type="primary">LOC110986295</name>
</gene>
<evidence type="ECO:0000313" key="2">
    <source>
        <dbReference type="RefSeq" id="XP_022103750.1"/>
    </source>
</evidence>
<dbReference type="GeneID" id="110986295"/>
<keyword evidence="1" id="KW-1185">Reference proteome</keyword>
<accession>A0A8B7ZFW0</accession>
<dbReference type="Proteomes" id="UP000694845">
    <property type="component" value="Unplaced"/>
</dbReference>
<protein>
    <submittedName>
        <fullName evidence="2">Uncharacterized protein LOC110986295</fullName>
    </submittedName>
</protein>
<organism evidence="1 2">
    <name type="scientific">Acanthaster planci</name>
    <name type="common">Crown-of-thorns starfish</name>
    <dbReference type="NCBI Taxonomy" id="133434"/>
    <lineage>
        <taxon>Eukaryota</taxon>
        <taxon>Metazoa</taxon>
        <taxon>Echinodermata</taxon>
        <taxon>Eleutherozoa</taxon>
        <taxon>Asterozoa</taxon>
        <taxon>Asteroidea</taxon>
        <taxon>Valvatacea</taxon>
        <taxon>Valvatida</taxon>
        <taxon>Acanthasteridae</taxon>
        <taxon>Acanthaster</taxon>
    </lineage>
</organism>
<evidence type="ECO:0000313" key="1">
    <source>
        <dbReference type="Proteomes" id="UP000694845"/>
    </source>
</evidence>
<sequence length="173" mass="19210">MSAISDIIKWGYEEYREFSISGKKQHSVQFLQNKNNGEEWDDVHLKQRVFSTGGIFLQPHRSRLTSKVLSVATGHIPERPYQLMALWGLRGDVCPRSLTSFCSPGDVLLETGPVNPLLAGNRFHGWLTTLHLLNCGRTCATTRHPASSCWGFCPPHSVCSSIMTSALPMGHSS</sequence>
<reference evidence="2" key="1">
    <citation type="submission" date="2025-08" db="UniProtKB">
        <authorList>
            <consortium name="RefSeq"/>
        </authorList>
    </citation>
    <scope>IDENTIFICATION</scope>
</reference>